<dbReference type="Pfam" id="PF21023">
    <property type="entry name" value="DENR_N"/>
    <property type="match status" value="1"/>
</dbReference>
<dbReference type="InterPro" id="IPR046447">
    <property type="entry name" value="DENR_C"/>
</dbReference>
<dbReference type="PANTHER" id="PTHR12789">
    <property type="entry name" value="DENSITY-REGULATED PROTEIN HOMOLOG"/>
    <property type="match status" value="1"/>
</dbReference>
<dbReference type="GO" id="GO:0003729">
    <property type="term" value="F:mRNA binding"/>
    <property type="evidence" value="ECO:0007669"/>
    <property type="project" value="TreeGrafter"/>
</dbReference>
<dbReference type="InterPro" id="IPR001950">
    <property type="entry name" value="SUI1"/>
</dbReference>
<keyword evidence="4" id="KW-1185">Reference proteome</keyword>
<accession>A0AAF3FKZ9</accession>
<dbReference type="GO" id="GO:0001731">
    <property type="term" value="P:formation of translation preinitiation complex"/>
    <property type="evidence" value="ECO:0007669"/>
    <property type="project" value="TreeGrafter"/>
</dbReference>
<dbReference type="WBParaSite" id="MBELARI_LOCUS7426">
    <property type="protein sequence ID" value="MBELARI_LOCUS7426"/>
    <property type="gene ID" value="MBELARI_LOCUS7426"/>
</dbReference>
<comment type="similarity">
    <text evidence="1">Belongs to the DENR family.</text>
</comment>
<dbReference type="Gene3D" id="3.30.780.10">
    <property type="entry name" value="SUI1-like domain"/>
    <property type="match status" value="1"/>
</dbReference>
<evidence type="ECO:0000313" key="4">
    <source>
        <dbReference type="Proteomes" id="UP000887575"/>
    </source>
</evidence>
<dbReference type="GO" id="GO:0002188">
    <property type="term" value="P:translation reinitiation"/>
    <property type="evidence" value="ECO:0007669"/>
    <property type="project" value="TreeGrafter"/>
</dbReference>
<dbReference type="Pfam" id="PF01253">
    <property type="entry name" value="SUI1"/>
    <property type="match status" value="1"/>
</dbReference>
<evidence type="ECO:0000256" key="2">
    <source>
        <dbReference type="SAM" id="MobiDB-lite"/>
    </source>
</evidence>
<dbReference type="SUPFAM" id="SSF55159">
    <property type="entry name" value="eIF1-like"/>
    <property type="match status" value="1"/>
</dbReference>
<evidence type="ECO:0000313" key="5">
    <source>
        <dbReference type="WBParaSite" id="MBELARI_LOCUS7426"/>
    </source>
</evidence>
<dbReference type="CDD" id="cd11607">
    <property type="entry name" value="DENR_C"/>
    <property type="match status" value="1"/>
</dbReference>
<dbReference type="InterPro" id="IPR036877">
    <property type="entry name" value="SUI1_dom_sf"/>
</dbReference>
<dbReference type="Proteomes" id="UP000887575">
    <property type="component" value="Unassembled WGS sequence"/>
</dbReference>
<dbReference type="PROSITE" id="PS50296">
    <property type="entry name" value="SUI1"/>
    <property type="match status" value="1"/>
</dbReference>
<dbReference type="GO" id="GO:0003743">
    <property type="term" value="F:translation initiation factor activity"/>
    <property type="evidence" value="ECO:0007669"/>
    <property type="project" value="InterPro"/>
</dbReference>
<feature type="compositionally biased region" description="Basic and acidic residues" evidence="2">
    <location>
        <begin position="75"/>
        <end position="87"/>
    </location>
</feature>
<sequence>MADVEVAEAPVATRDINKPELYGPGPSEGVTYPLVVQYCGACTLPFEYCEYAGMKDTCREWAEKNIPELMQDLDIAAKDDQEDEDKKHQKRGGKGSKPGGSLVGKKSVTVIRGLGANGIDLKQASKQFASKFACGSSVTAADEIVIQGDVKDNLIDLIPEKWPQIEANLIQDLGEKRR</sequence>
<dbReference type="AlphaFoldDB" id="A0AAF3FKZ9"/>
<organism evidence="4 5">
    <name type="scientific">Mesorhabditis belari</name>
    <dbReference type="NCBI Taxonomy" id="2138241"/>
    <lineage>
        <taxon>Eukaryota</taxon>
        <taxon>Metazoa</taxon>
        <taxon>Ecdysozoa</taxon>
        <taxon>Nematoda</taxon>
        <taxon>Chromadorea</taxon>
        <taxon>Rhabditida</taxon>
        <taxon>Rhabditina</taxon>
        <taxon>Rhabditomorpha</taxon>
        <taxon>Rhabditoidea</taxon>
        <taxon>Rhabditidae</taxon>
        <taxon>Mesorhabditinae</taxon>
        <taxon>Mesorhabditis</taxon>
    </lineage>
</organism>
<reference evidence="5" key="1">
    <citation type="submission" date="2024-02" db="UniProtKB">
        <authorList>
            <consortium name="WormBaseParasite"/>
        </authorList>
    </citation>
    <scope>IDENTIFICATION</scope>
</reference>
<evidence type="ECO:0000256" key="1">
    <source>
        <dbReference type="ARBA" id="ARBA00007514"/>
    </source>
</evidence>
<dbReference type="InterPro" id="IPR050318">
    <property type="entry name" value="DENR/SUI1_TIF"/>
</dbReference>
<dbReference type="InterPro" id="IPR048517">
    <property type="entry name" value="DENR_N"/>
</dbReference>
<dbReference type="PANTHER" id="PTHR12789:SF0">
    <property type="entry name" value="DENSITY-REGULATED PROTEIN"/>
    <property type="match status" value="1"/>
</dbReference>
<protein>
    <recommendedName>
        <fullName evidence="3">SUI1 domain-containing protein</fullName>
    </recommendedName>
</protein>
<evidence type="ECO:0000259" key="3">
    <source>
        <dbReference type="PROSITE" id="PS50296"/>
    </source>
</evidence>
<feature type="region of interest" description="Disordered" evidence="2">
    <location>
        <begin position="75"/>
        <end position="104"/>
    </location>
</feature>
<proteinExistence type="inferred from homology"/>
<name>A0AAF3FKZ9_9BILA</name>
<feature type="domain" description="SUI1" evidence="3">
    <location>
        <begin position="104"/>
        <end position="162"/>
    </location>
</feature>